<proteinExistence type="predicted"/>
<dbReference type="Proteomes" id="UP000438106">
    <property type="component" value="Unassembled WGS sequence"/>
</dbReference>
<comment type="caution">
    <text evidence="2">The sequence shown here is derived from an EMBL/GenBank/DDBJ whole genome shotgun (WGS) entry which is preliminary data.</text>
</comment>
<reference evidence="2 3" key="1">
    <citation type="submission" date="2019-12" db="EMBL/GenBank/DDBJ databases">
        <title>Devosia maris sp. nov., isolated from the deep seawater.</title>
        <authorList>
            <person name="Liu Y."/>
        </authorList>
    </citation>
    <scope>NUCLEOTIDE SEQUENCE [LARGE SCALE GENOMIC DNA]</scope>
    <source>
        <strain evidence="2 3">L53-10-65</strain>
    </source>
</reference>
<feature type="domain" description="ABC-type glycine betaine transport system substrate-binding" evidence="1">
    <location>
        <begin position="130"/>
        <end position="407"/>
    </location>
</feature>
<gene>
    <name evidence="2" type="ORF">GO014_10135</name>
</gene>
<accession>A0A7X3K485</accession>
<dbReference type="Pfam" id="PF04069">
    <property type="entry name" value="OpuAC"/>
    <property type="match status" value="1"/>
</dbReference>
<dbReference type="SUPFAM" id="SSF53850">
    <property type="entry name" value="Periplasmic binding protein-like II"/>
    <property type="match status" value="1"/>
</dbReference>
<evidence type="ECO:0000259" key="1">
    <source>
        <dbReference type="Pfam" id="PF04069"/>
    </source>
</evidence>
<name>A0A7X3K485_9HYPH</name>
<keyword evidence="3" id="KW-1185">Reference proteome</keyword>
<dbReference type="EMBL" id="WQRF01000002">
    <property type="protein sequence ID" value="MVS99379.1"/>
    <property type="molecule type" value="Genomic_DNA"/>
</dbReference>
<dbReference type="Gene3D" id="3.40.190.100">
    <property type="entry name" value="Glycine betaine-binding periplasmic protein, domain 2"/>
    <property type="match status" value="1"/>
</dbReference>
<dbReference type="GO" id="GO:0043190">
    <property type="term" value="C:ATP-binding cassette (ABC) transporter complex"/>
    <property type="evidence" value="ECO:0007669"/>
    <property type="project" value="InterPro"/>
</dbReference>
<sequence>MLRAGWPCWPRFLRRVNGQGGRVGRPAGGDCCTLLTAMSPGFARQFHEPLRLLNGPRAGKTVVPSESGRQEARMPHLCRVIAILGLVLMVQPARAQFEVLDTAQDAVGSDAAGQEMVDANAPVPICGTRPLSIARMSWPSAALLAEIHARILAAEFDCAVRVVQGDQAATASSMSSIGQPQVAPELWINRIADLWNGAMEGQMVRSAAPSFTSSQFEGWYMPAALAGSFSAAPTAASLAEALRLLSPDGAVRFISCPLDWACSVINRNLVAAHGLSGLVEIVEPANRLDMDRLIAEALNRREPFLFYYWQPNAILAQLDFTAIDMGAYDEAAAQCLAERDCADPQPSAFPSDSVVIGLVERVFTETPEIARYFQRASLPLEEMNGLLAQLNAPGATIEAVADRFVAERGDLWRAWIDTSL</sequence>
<organism evidence="2 3">
    <name type="scientific">Devosia marina</name>
    <dbReference type="NCBI Taxonomy" id="2683198"/>
    <lineage>
        <taxon>Bacteria</taxon>
        <taxon>Pseudomonadati</taxon>
        <taxon>Pseudomonadota</taxon>
        <taxon>Alphaproteobacteria</taxon>
        <taxon>Hyphomicrobiales</taxon>
        <taxon>Devosiaceae</taxon>
        <taxon>Devosia</taxon>
    </lineage>
</organism>
<dbReference type="AlphaFoldDB" id="A0A7X3K485"/>
<protein>
    <recommendedName>
        <fullName evidence="1">ABC-type glycine betaine transport system substrate-binding domain-containing protein</fullName>
    </recommendedName>
</protein>
<dbReference type="GO" id="GO:0022857">
    <property type="term" value="F:transmembrane transporter activity"/>
    <property type="evidence" value="ECO:0007669"/>
    <property type="project" value="InterPro"/>
</dbReference>
<evidence type="ECO:0000313" key="2">
    <source>
        <dbReference type="EMBL" id="MVS99379.1"/>
    </source>
</evidence>
<dbReference type="InterPro" id="IPR007210">
    <property type="entry name" value="ABC_Gly_betaine_transp_sub-bd"/>
</dbReference>
<evidence type="ECO:0000313" key="3">
    <source>
        <dbReference type="Proteomes" id="UP000438106"/>
    </source>
</evidence>